<keyword evidence="2" id="KW-1185">Reference proteome</keyword>
<gene>
    <name evidence="1" type="ORF">V1477_021034</name>
</gene>
<sequence length="101" mass="11519">MNTSYQRTSGKTVGHSFGGCRTGNTPGSALLYIFSTFIHHTSQRGNETEFPNKYYLNNYLLHLRENNVGYEICIIGRMCYLKLNHHKSSGWYSSQFGEKGT</sequence>
<protein>
    <submittedName>
        <fullName evidence="1">Uncharacterized protein</fullName>
    </submittedName>
</protein>
<proteinExistence type="predicted"/>
<dbReference type="Proteomes" id="UP001607303">
    <property type="component" value="Unassembled WGS sequence"/>
</dbReference>
<evidence type="ECO:0000313" key="2">
    <source>
        <dbReference type="Proteomes" id="UP001607303"/>
    </source>
</evidence>
<accession>A0ABD2AHX6</accession>
<comment type="caution">
    <text evidence="1">The sequence shown here is derived from an EMBL/GenBank/DDBJ whole genome shotgun (WGS) entry which is preliminary data.</text>
</comment>
<evidence type="ECO:0000313" key="1">
    <source>
        <dbReference type="EMBL" id="KAL2719887.1"/>
    </source>
</evidence>
<organism evidence="1 2">
    <name type="scientific">Vespula maculifrons</name>
    <name type="common">Eastern yellow jacket</name>
    <name type="synonym">Wasp</name>
    <dbReference type="NCBI Taxonomy" id="7453"/>
    <lineage>
        <taxon>Eukaryota</taxon>
        <taxon>Metazoa</taxon>
        <taxon>Ecdysozoa</taxon>
        <taxon>Arthropoda</taxon>
        <taxon>Hexapoda</taxon>
        <taxon>Insecta</taxon>
        <taxon>Pterygota</taxon>
        <taxon>Neoptera</taxon>
        <taxon>Endopterygota</taxon>
        <taxon>Hymenoptera</taxon>
        <taxon>Apocrita</taxon>
        <taxon>Aculeata</taxon>
        <taxon>Vespoidea</taxon>
        <taxon>Vespidae</taxon>
        <taxon>Vespinae</taxon>
        <taxon>Vespula</taxon>
    </lineage>
</organism>
<reference evidence="1 2" key="1">
    <citation type="journal article" date="2024" name="Ann. Entomol. Soc. Am.">
        <title>Genomic analyses of the southern and eastern yellowjacket wasps (Hymenoptera: Vespidae) reveal evolutionary signatures of social life.</title>
        <authorList>
            <person name="Catto M.A."/>
            <person name="Caine P.B."/>
            <person name="Orr S.E."/>
            <person name="Hunt B.G."/>
            <person name="Goodisman M.A.D."/>
        </authorList>
    </citation>
    <scope>NUCLEOTIDE SEQUENCE [LARGE SCALE GENOMIC DNA]</scope>
    <source>
        <strain evidence="1">232</strain>
        <tissue evidence="1">Head and thorax</tissue>
    </source>
</reference>
<dbReference type="EMBL" id="JAYRBN010000117">
    <property type="protein sequence ID" value="KAL2719887.1"/>
    <property type="molecule type" value="Genomic_DNA"/>
</dbReference>
<dbReference type="AlphaFoldDB" id="A0ABD2AHX6"/>
<name>A0ABD2AHX6_VESMC</name>